<reference evidence="5" key="1">
    <citation type="journal article" date="2021" name="Nat. Commun.">
        <title>Genetic determinants of endophytism in the Arabidopsis root mycobiome.</title>
        <authorList>
            <person name="Mesny F."/>
            <person name="Miyauchi S."/>
            <person name="Thiergart T."/>
            <person name="Pickel B."/>
            <person name="Atanasova L."/>
            <person name="Karlsson M."/>
            <person name="Huettel B."/>
            <person name="Barry K.W."/>
            <person name="Haridas S."/>
            <person name="Chen C."/>
            <person name="Bauer D."/>
            <person name="Andreopoulos W."/>
            <person name="Pangilinan J."/>
            <person name="LaButti K."/>
            <person name="Riley R."/>
            <person name="Lipzen A."/>
            <person name="Clum A."/>
            <person name="Drula E."/>
            <person name="Henrissat B."/>
            <person name="Kohler A."/>
            <person name="Grigoriev I.V."/>
            <person name="Martin F.M."/>
            <person name="Hacquard S."/>
        </authorList>
    </citation>
    <scope>NUCLEOTIDE SEQUENCE</scope>
    <source>
        <strain evidence="5">MPI-CAGE-AT-0016</strain>
    </source>
</reference>
<keyword evidence="2" id="KW-0732">Signal</keyword>
<protein>
    <submittedName>
        <fullName evidence="5">Uncharacterized protein</fullName>
    </submittedName>
</protein>
<proteinExistence type="predicted"/>
<feature type="signal peptide" evidence="2">
    <location>
        <begin position="1"/>
        <end position="18"/>
    </location>
</feature>
<dbReference type="Pfam" id="PF22974">
    <property type="entry name" value="DUF7029"/>
    <property type="match status" value="1"/>
</dbReference>
<dbReference type="Proteomes" id="UP000813385">
    <property type="component" value="Unassembled WGS sequence"/>
</dbReference>
<organism evidence="5 6">
    <name type="scientific">Plectosphaerella cucumerina</name>
    <dbReference type="NCBI Taxonomy" id="40658"/>
    <lineage>
        <taxon>Eukaryota</taxon>
        <taxon>Fungi</taxon>
        <taxon>Dikarya</taxon>
        <taxon>Ascomycota</taxon>
        <taxon>Pezizomycotina</taxon>
        <taxon>Sordariomycetes</taxon>
        <taxon>Hypocreomycetidae</taxon>
        <taxon>Glomerellales</taxon>
        <taxon>Plectosphaerellaceae</taxon>
        <taxon>Plectosphaerella</taxon>
    </lineage>
</organism>
<evidence type="ECO:0000259" key="4">
    <source>
        <dbReference type="Pfam" id="PF23865"/>
    </source>
</evidence>
<dbReference type="InterPro" id="IPR055647">
    <property type="entry name" value="DUF7223"/>
</dbReference>
<comment type="caution">
    <text evidence="5">The sequence shown here is derived from an EMBL/GenBank/DDBJ whole genome shotgun (WGS) entry which is preliminary data.</text>
</comment>
<dbReference type="AlphaFoldDB" id="A0A8K0T271"/>
<sequence length="519" mass="54537">MKTFSLLSIAAIAGLSSAAALPAVEDSKAVLRPVHRPDGLKTSLLTGLDARQAADPKPSPPTVLKPIRRPGQKESLLNDLKARQTDAAPAAPVVLKPISRPQALRSGLASVAAANLEARQDTLTPAKEILLGYAAGDMTAVVDAALKQPAVALEEVDGIATVKCTDADISVTFSDDAALKAASAAWPASDFIIVTYSPEGGCNTADERGWYAVTGLTFDDASLTAVAAGKRSTLDEQSEDAVVEFDTTPAAARRDLSASVGGEISGTVIDTENLKIVLDEARFESNIRLKGGFRFNFLKFKPSKMYIDVDYSGLVNLNVSAHVAASFSSDLYNYTPLSASVSAFTIPGILDVGPIAEFGVGIEFAAEGSLDASLGLHSEIANGQVHLDLLDSGKTTSSGWTPETTVASDVSAEVSLQLNPYLDLNLALGVKVFKGAIDLTAGVEVKPQVINAFSADLNFAYASESGVTFTHPDAATCPNGAWFASTFNMDVTAYIGTIYTKTLFNVNKPIYQSQCWNFA</sequence>
<evidence type="ECO:0000256" key="1">
    <source>
        <dbReference type="SAM" id="MobiDB-lite"/>
    </source>
</evidence>
<feature type="chain" id="PRO_5035473104" evidence="2">
    <location>
        <begin position="19"/>
        <end position="519"/>
    </location>
</feature>
<dbReference type="Pfam" id="PF23865">
    <property type="entry name" value="DUF7223"/>
    <property type="match status" value="1"/>
</dbReference>
<feature type="region of interest" description="Disordered" evidence="1">
    <location>
        <begin position="47"/>
        <end position="68"/>
    </location>
</feature>
<evidence type="ECO:0000313" key="5">
    <source>
        <dbReference type="EMBL" id="KAH7347708.1"/>
    </source>
</evidence>
<evidence type="ECO:0000313" key="6">
    <source>
        <dbReference type="Proteomes" id="UP000813385"/>
    </source>
</evidence>
<keyword evidence="6" id="KW-1185">Reference proteome</keyword>
<name>A0A8K0T271_9PEZI</name>
<accession>A0A8K0T271</accession>
<evidence type="ECO:0000259" key="3">
    <source>
        <dbReference type="Pfam" id="PF22974"/>
    </source>
</evidence>
<feature type="domain" description="DUF7223" evidence="4">
    <location>
        <begin position="315"/>
        <end position="457"/>
    </location>
</feature>
<feature type="domain" description="DUF7029" evidence="3">
    <location>
        <begin position="145"/>
        <end position="240"/>
    </location>
</feature>
<dbReference type="InterPro" id="IPR054293">
    <property type="entry name" value="DUF7029"/>
</dbReference>
<gene>
    <name evidence="5" type="ORF">B0T11DRAFT_322375</name>
</gene>
<evidence type="ECO:0000256" key="2">
    <source>
        <dbReference type="SAM" id="SignalP"/>
    </source>
</evidence>
<dbReference type="EMBL" id="JAGPXD010000007">
    <property type="protein sequence ID" value="KAH7347708.1"/>
    <property type="molecule type" value="Genomic_DNA"/>
</dbReference>
<dbReference type="OrthoDB" id="160645at2759"/>